<feature type="domain" description="ORC1/DEAH AAA+ ATPase" evidence="1">
    <location>
        <begin position="120"/>
        <end position="281"/>
    </location>
</feature>
<organism evidence="2 3">
    <name type="scientific">Variovorax boronicumulans</name>
    <dbReference type="NCBI Taxonomy" id="436515"/>
    <lineage>
        <taxon>Bacteria</taxon>
        <taxon>Pseudomonadati</taxon>
        <taxon>Pseudomonadota</taxon>
        <taxon>Betaproteobacteria</taxon>
        <taxon>Burkholderiales</taxon>
        <taxon>Comamonadaceae</taxon>
        <taxon>Variovorax</taxon>
    </lineage>
</organism>
<evidence type="ECO:0000313" key="2">
    <source>
        <dbReference type="EMBL" id="MDP9921865.1"/>
    </source>
</evidence>
<dbReference type="InterPro" id="IPR027417">
    <property type="entry name" value="P-loop_NTPase"/>
</dbReference>
<comment type="caution">
    <text evidence="2">The sequence shown here is derived from an EMBL/GenBank/DDBJ whole genome shotgun (WGS) entry which is preliminary data.</text>
</comment>
<name>A0AAW8DQS7_9BURK</name>
<gene>
    <name evidence="2" type="ORF">J2W25_000880</name>
</gene>
<evidence type="ECO:0000313" key="3">
    <source>
        <dbReference type="Proteomes" id="UP001244295"/>
    </source>
</evidence>
<dbReference type="GO" id="GO:0016887">
    <property type="term" value="F:ATP hydrolysis activity"/>
    <property type="evidence" value="ECO:0007669"/>
    <property type="project" value="InterPro"/>
</dbReference>
<protein>
    <recommendedName>
        <fullName evidence="1">ORC1/DEAH AAA+ ATPase domain-containing protein</fullName>
    </recommendedName>
</protein>
<sequence length="416" mass="46200">MTTWLPETTTNFPATHRDNILIDACGPPMEPAEIGKRLIYLPPRPNATAHSSDFSLEHQAADVFRMHIPTAAGIELAQTIGFMLTQGYIHRNPSDPSTWGRIYSAIGAQAAASPIQLGAMVTGISGAGKSTAIERALQLYPQVVTHERMAGLANPSPQLLWLKVDVPESGRIIDLVDNLVRATDEALGTSHAKDLLSGRRYAGSALAREWRQRISCNFLGLLVLDEIQNLFKIETKAKREVVAKDRSGRRPELRIVDDEALKFLLTLSNSSKIPTLYCSTPDGMTALNTRMSTAQRMLSGGFHTFTHAESADEDFFRKRLFPTLCQYQWLPEKLAASDELRRLLFDLSAGVPRLAVMAWFHASRRAIQRKASGLSFDDFRHVREHALGPLRPAVAALLSNDPRQLQRYEDLLSATH</sequence>
<proteinExistence type="predicted"/>
<evidence type="ECO:0000259" key="1">
    <source>
        <dbReference type="Pfam" id="PF13401"/>
    </source>
</evidence>
<dbReference type="Pfam" id="PF13401">
    <property type="entry name" value="AAA_22"/>
    <property type="match status" value="1"/>
</dbReference>
<dbReference type="Proteomes" id="UP001244295">
    <property type="component" value="Unassembled WGS sequence"/>
</dbReference>
<accession>A0AAW8DQS7</accession>
<dbReference type="SUPFAM" id="SSF52540">
    <property type="entry name" value="P-loop containing nucleoside triphosphate hydrolases"/>
    <property type="match status" value="1"/>
</dbReference>
<dbReference type="AlphaFoldDB" id="A0AAW8DQS7"/>
<reference evidence="2" key="1">
    <citation type="submission" date="2023-07" db="EMBL/GenBank/DDBJ databases">
        <title>Sorghum-associated microbial communities from plants grown in Nebraska, USA.</title>
        <authorList>
            <person name="Schachtman D."/>
        </authorList>
    </citation>
    <scope>NUCLEOTIDE SEQUENCE</scope>
    <source>
        <strain evidence="2">DS2795</strain>
    </source>
</reference>
<dbReference type="RefSeq" id="WP_307635856.1">
    <property type="nucleotide sequence ID" value="NZ_JAUSRR010000002.1"/>
</dbReference>
<dbReference type="InterPro" id="IPR049945">
    <property type="entry name" value="AAA_22"/>
</dbReference>
<dbReference type="EMBL" id="JAUSRR010000002">
    <property type="protein sequence ID" value="MDP9921865.1"/>
    <property type="molecule type" value="Genomic_DNA"/>
</dbReference>